<dbReference type="CDD" id="cd21037">
    <property type="entry name" value="MLKL_NTD"/>
    <property type="match status" value="1"/>
</dbReference>
<evidence type="ECO:0000313" key="3">
    <source>
        <dbReference type="Proteomes" id="UP000719766"/>
    </source>
</evidence>
<reference evidence="2" key="1">
    <citation type="journal article" date="2020" name="New Phytol.">
        <title>Comparative genomics reveals dynamic genome evolution in host specialist ectomycorrhizal fungi.</title>
        <authorList>
            <person name="Lofgren L.A."/>
            <person name="Nguyen N.H."/>
            <person name="Vilgalys R."/>
            <person name="Ruytinx J."/>
            <person name="Liao H.L."/>
            <person name="Branco S."/>
            <person name="Kuo A."/>
            <person name="LaButti K."/>
            <person name="Lipzen A."/>
            <person name="Andreopoulos W."/>
            <person name="Pangilinan J."/>
            <person name="Riley R."/>
            <person name="Hundley H."/>
            <person name="Na H."/>
            <person name="Barry K."/>
            <person name="Grigoriev I.V."/>
            <person name="Stajich J.E."/>
            <person name="Kennedy P.G."/>
        </authorList>
    </citation>
    <scope>NUCLEOTIDE SEQUENCE</scope>
    <source>
        <strain evidence="2">S12</strain>
    </source>
</reference>
<dbReference type="RefSeq" id="XP_041164767.1">
    <property type="nucleotide sequence ID" value="XM_041312187.1"/>
</dbReference>
<dbReference type="Gene3D" id="1.20.930.20">
    <property type="entry name" value="Adaptor protein Cbl, N-terminal domain"/>
    <property type="match status" value="1"/>
</dbReference>
<evidence type="ECO:0000313" key="2">
    <source>
        <dbReference type="EMBL" id="KAG1801025.1"/>
    </source>
</evidence>
<dbReference type="Proteomes" id="UP000719766">
    <property type="component" value="Unassembled WGS sequence"/>
</dbReference>
<organism evidence="2 3">
    <name type="scientific">Suillus plorans</name>
    <dbReference type="NCBI Taxonomy" id="116603"/>
    <lineage>
        <taxon>Eukaryota</taxon>
        <taxon>Fungi</taxon>
        <taxon>Dikarya</taxon>
        <taxon>Basidiomycota</taxon>
        <taxon>Agaricomycotina</taxon>
        <taxon>Agaricomycetes</taxon>
        <taxon>Agaricomycetidae</taxon>
        <taxon>Boletales</taxon>
        <taxon>Suillineae</taxon>
        <taxon>Suillaceae</taxon>
        <taxon>Suillus</taxon>
    </lineage>
</organism>
<dbReference type="OrthoDB" id="3268478at2759"/>
<dbReference type="InterPro" id="IPR036537">
    <property type="entry name" value="Adaptor_Cbl_N_dom_sf"/>
</dbReference>
<dbReference type="GeneID" id="64605951"/>
<dbReference type="InterPro" id="IPR059179">
    <property type="entry name" value="MLKL-like_MCAfunc"/>
</dbReference>
<evidence type="ECO:0000259" key="1">
    <source>
        <dbReference type="Pfam" id="PF22215"/>
    </source>
</evidence>
<gene>
    <name evidence="2" type="ORF">HD556DRAFT_978876</name>
</gene>
<dbReference type="AlphaFoldDB" id="A0A9P7J3I5"/>
<name>A0A9P7J3I5_9AGAM</name>
<sequence length="781" mass="87801">MPLRFIRMKKPGIDIDPLQAAITTTTFARDLMATMQFPPASAAVAVLLLILQTIQNIQVNKSACDRLARRAAQILIDIDEQMRGRYHEAPEALLRNLERFESTLISIHQFMRKLADSKWSDRFLRKSSIDDALVEYMRMLDEAAQAFQLATLINIHLAVSSLRGNTASNATAERVIDAPPPPAYHEVLNKPDSVIEIRSPGIGDAAECIVAESDLPVTAGGEPLSPPEKRFTDHYLPAELLSLTLEDDHGFRRYHQSEVILRGRSRLQDGWWAGATEVQVQGQRALVKKYDDDKDNAYSVTWSCSHLRSIAQIGFSEMAARRQDAAESLMLGFSDERAPTPFILLANVQTQSPQALVRKMLCSSSLGTSIELMLRFYRDLADTAMYVQRQLSLDENKVQDFIEASSLRVDSLKTLVVGLPPPQDGEWYTARNYRLAHTLLDACLRMLPNNGRVTYSYDRGEEFVTEEMQKKINHLITLARALLPSGRQSPVLPTQLKALIEETESKTPSLTLRQIRDLTWNAEGAHGHTWYERNVPADKFSVGDIGYIPVGGDFGSFVLLSNVIKDGKAALSLSQRSHGEHWCWEHIPIHRQPLQAYELPEAVAGWPVAVPPYSQIDVVVVHEAYLSCVKDAWQYLLRNGKGHAADGGIRPEDLILVTHVGTHQDFYVRDFRSKPCMLQTHVANRQFAANQFRHQDRHGFHQPPGFGFQNHGVPFDQPALPAIVYLLTSLDANHEPHWSPSPVCLPKVSRQPLARHFTTKIGRKTGFLNYVQLHAEDFDST</sequence>
<dbReference type="EMBL" id="JABBWE010000008">
    <property type="protein sequence ID" value="KAG1801025.1"/>
    <property type="molecule type" value="Genomic_DNA"/>
</dbReference>
<comment type="caution">
    <text evidence="2">The sequence shown here is derived from an EMBL/GenBank/DDBJ whole genome shotgun (WGS) entry which is preliminary data.</text>
</comment>
<protein>
    <recommendedName>
        <fullName evidence="1">Mixed lineage kinase domain-containing protein</fullName>
    </recommendedName>
</protein>
<dbReference type="InterPro" id="IPR054000">
    <property type="entry name" value="MLKL_N"/>
</dbReference>
<dbReference type="GO" id="GO:0007166">
    <property type="term" value="P:cell surface receptor signaling pathway"/>
    <property type="evidence" value="ECO:0007669"/>
    <property type="project" value="InterPro"/>
</dbReference>
<dbReference type="Pfam" id="PF22215">
    <property type="entry name" value="MLKL_N"/>
    <property type="match status" value="1"/>
</dbReference>
<proteinExistence type="predicted"/>
<keyword evidence="3" id="KW-1185">Reference proteome</keyword>
<accession>A0A9P7J3I5</accession>
<feature type="domain" description="Mixed lineage kinase" evidence="1">
    <location>
        <begin position="50"/>
        <end position="163"/>
    </location>
</feature>